<dbReference type="InterPro" id="IPR039426">
    <property type="entry name" value="TonB-dep_rcpt-like"/>
</dbReference>
<dbReference type="Pfam" id="PF00593">
    <property type="entry name" value="TonB_dep_Rec_b-barrel"/>
    <property type="match status" value="1"/>
</dbReference>
<dbReference type="GO" id="GO:0009279">
    <property type="term" value="C:cell outer membrane"/>
    <property type="evidence" value="ECO:0007669"/>
    <property type="project" value="UniProtKB-SubCell"/>
</dbReference>
<protein>
    <submittedName>
        <fullName evidence="13">Outer membrane siderophore receptor</fullName>
    </submittedName>
</protein>
<evidence type="ECO:0000256" key="4">
    <source>
        <dbReference type="ARBA" id="ARBA00022692"/>
    </source>
</evidence>
<dbReference type="OrthoDB" id="9760620at2"/>
<organism evidence="13 14">
    <name type="scientific">Alcanivorax borkumensis (strain ATCC 700651 / DSM 11573 / NCIMB 13689 / SK2)</name>
    <dbReference type="NCBI Taxonomy" id="393595"/>
    <lineage>
        <taxon>Bacteria</taxon>
        <taxon>Pseudomonadati</taxon>
        <taxon>Pseudomonadota</taxon>
        <taxon>Gammaproteobacteria</taxon>
        <taxon>Oceanospirillales</taxon>
        <taxon>Alcanivoracaceae</taxon>
        <taxon>Alcanivorax</taxon>
    </lineage>
</organism>
<evidence type="ECO:0000256" key="7">
    <source>
        <dbReference type="ARBA" id="ARBA00023237"/>
    </source>
</evidence>
<evidence type="ECO:0000256" key="8">
    <source>
        <dbReference type="PROSITE-ProRule" id="PRU01360"/>
    </source>
</evidence>
<feature type="domain" description="TonB-dependent receptor plug" evidence="12">
    <location>
        <begin position="50"/>
        <end position="155"/>
    </location>
</feature>
<keyword evidence="7 8" id="KW-0998">Cell outer membrane</keyword>
<gene>
    <name evidence="13" type="ordered locus">ABO_1104</name>
</gene>
<dbReference type="EMBL" id="AM286690">
    <property type="protein sequence ID" value="CAL16552.1"/>
    <property type="molecule type" value="Genomic_DNA"/>
</dbReference>
<accession>Q0VQJ6</accession>
<dbReference type="eggNOG" id="COG4772">
    <property type="taxonomic scope" value="Bacteria"/>
</dbReference>
<dbReference type="PANTHER" id="PTHR30069:SF28">
    <property type="entry name" value="TONB-DEPENDENT RECEPTOR YNCD-RELATED"/>
    <property type="match status" value="1"/>
</dbReference>
<evidence type="ECO:0000313" key="13">
    <source>
        <dbReference type="EMBL" id="CAL16552.1"/>
    </source>
</evidence>
<keyword evidence="14" id="KW-1185">Reference proteome</keyword>
<keyword evidence="3 8" id="KW-1134">Transmembrane beta strand</keyword>
<evidence type="ECO:0000256" key="6">
    <source>
        <dbReference type="ARBA" id="ARBA00023136"/>
    </source>
</evidence>
<dbReference type="RefSeq" id="WP_011588387.1">
    <property type="nucleotide sequence ID" value="NC_008260.1"/>
</dbReference>
<comment type="similarity">
    <text evidence="8 9">Belongs to the TonB-dependent receptor family.</text>
</comment>
<dbReference type="Pfam" id="PF07715">
    <property type="entry name" value="Plug"/>
    <property type="match status" value="1"/>
</dbReference>
<keyword evidence="4 8" id="KW-0812">Transmembrane</keyword>
<proteinExistence type="inferred from homology"/>
<evidence type="ECO:0000313" key="14">
    <source>
        <dbReference type="Proteomes" id="UP000008871"/>
    </source>
</evidence>
<dbReference type="KEGG" id="abo:ABO_1104"/>
<dbReference type="GO" id="GO:0015344">
    <property type="term" value="F:siderophore uptake transmembrane transporter activity"/>
    <property type="evidence" value="ECO:0007669"/>
    <property type="project" value="TreeGrafter"/>
</dbReference>
<reference evidence="13 14" key="1">
    <citation type="journal article" date="2006" name="Nat. Biotechnol.">
        <title>Genome sequence of the ubiquitous hydrocarbon-degrading marine bacterium Alcanivorax borkumensis.</title>
        <authorList>
            <person name="Schneiker S."/>
            <person name="Martins dos Santos V.A.P."/>
            <person name="Bartels D."/>
            <person name="Bekel T."/>
            <person name="Brecht M."/>
            <person name="Buhrmester J."/>
            <person name="Chernikova T.N."/>
            <person name="Denaro R."/>
            <person name="Ferrer M."/>
            <person name="Gertler C."/>
            <person name="Goesmann A."/>
            <person name="Golyshina O.V."/>
            <person name="Kaminski F."/>
            <person name="Khachane A.N."/>
            <person name="Lang S."/>
            <person name="Linke B."/>
            <person name="McHardy A.C."/>
            <person name="Meyer F."/>
            <person name="Nechitaylo T."/>
            <person name="Puehler A."/>
            <person name="Regenhardt D."/>
            <person name="Rupp O."/>
            <person name="Sabirova J.S."/>
            <person name="Selbitschka W."/>
            <person name="Yakimov M.M."/>
            <person name="Timmis K.N."/>
            <person name="Vorhoelter F.-J."/>
            <person name="Weidner S."/>
            <person name="Kaiser O."/>
            <person name="Golyshin P.N."/>
        </authorList>
    </citation>
    <scope>NUCLEOTIDE SEQUENCE [LARGE SCALE GENOMIC DNA]</scope>
    <source>
        <strain evidence="14">ATCC 700651 / DSM 11573 / NCIMB 13689 / SK2</strain>
    </source>
</reference>
<name>Q0VQJ6_ALCBS</name>
<evidence type="ECO:0000256" key="1">
    <source>
        <dbReference type="ARBA" id="ARBA00004571"/>
    </source>
</evidence>
<evidence type="ECO:0000256" key="2">
    <source>
        <dbReference type="ARBA" id="ARBA00022448"/>
    </source>
</evidence>
<evidence type="ECO:0000256" key="3">
    <source>
        <dbReference type="ARBA" id="ARBA00022452"/>
    </source>
</evidence>
<dbReference type="Proteomes" id="UP000008871">
    <property type="component" value="Chromosome"/>
</dbReference>
<dbReference type="Gene3D" id="2.40.170.20">
    <property type="entry name" value="TonB-dependent receptor, beta-barrel domain"/>
    <property type="match status" value="1"/>
</dbReference>
<feature type="domain" description="TonB-dependent receptor-like beta-barrel" evidence="11">
    <location>
        <begin position="298"/>
        <end position="653"/>
    </location>
</feature>
<dbReference type="InterPro" id="IPR000531">
    <property type="entry name" value="Beta-barrel_TonB"/>
</dbReference>
<keyword evidence="10" id="KW-0732">Signal</keyword>
<comment type="subcellular location">
    <subcellularLocation>
        <location evidence="1 8">Cell outer membrane</location>
        <topology evidence="1 8">Multi-pass membrane protein</topology>
    </subcellularLocation>
</comment>
<dbReference type="GO" id="GO:0044718">
    <property type="term" value="P:siderophore transmembrane transport"/>
    <property type="evidence" value="ECO:0007669"/>
    <property type="project" value="TreeGrafter"/>
</dbReference>
<dbReference type="Gene3D" id="2.170.130.10">
    <property type="entry name" value="TonB-dependent receptor, plug domain"/>
    <property type="match status" value="1"/>
</dbReference>
<evidence type="ECO:0000256" key="9">
    <source>
        <dbReference type="RuleBase" id="RU003357"/>
    </source>
</evidence>
<dbReference type="STRING" id="393595.ABO_1104"/>
<feature type="signal peptide" evidence="10">
    <location>
        <begin position="1"/>
        <end position="17"/>
    </location>
</feature>
<evidence type="ECO:0000259" key="11">
    <source>
        <dbReference type="Pfam" id="PF00593"/>
    </source>
</evidence>
<keyword evidence="5 9" id="KW-0798">TonB box</keyword>
<dbReference type="InterPro" id="IPR012910">
    <property type="entry name" value="Plug_dom"/>
</dbReference>
<evidence type="ECO:0000259" key="12">
    <source>
        <dbReference type="Pfam" id="PF07715"/>
    </source>
</evidence>
<dbReference type="InterPro" id="IPR036942">
    <property type="entry name" value="Beta-barrel_TonB_sf"/>
</dbReference>
<evidence type="ECO:0000256" key="5">
    <source>
        <dbReference type="ARBA" id="ARBA00023077"/>
    </source>
</evidence>
<feature type="chain" id="PRO_5004178935" evidence="10">
    <location>
        <begin position="18"/>
        <end position="698"/>
    </location>
</feature>
<keyword evidence="6 8" id="KW-0472">Membrane</keyword>
<dbReference type="SUPFAM" id="SSF56935">
    <property type="entry name" value="Porins"/>
    <property type="match status" value="1"/>
</dbReference>
<dbReference type="PROSITE" id="PS52016">
    <property type="entry name" value="TONB_DEPENDENT_REC_3"/>
    <property type="match status" value="1"/>
</dbReference>
<keyword evidence="13" id="KW-0675">Receptor</keyword>
<dbReference type="HOGENOM" id="CLU_008287_13_1_6"/>
<dbReference type="InterPro" id="IPR037066">
    <property type="entry name" value="Plug_dom_sf"/>
</dbReference>
<dbReference type="AlphaFoldDB" id="Q0VQJ6"/>
<dbReference type="PANTHER" id="PTHR30069">
    <property type="entry name" value="TONB-DEPENDENT OUTER MEMBRANE RECEPTOR"/>
    <property type="match status" value="1"/>
</dbReference>
<evidence type="ECO:0000256" key="10">
    <source>
        <dbReference type="SAM" id="SignalP"/>
    </source>
</evidence>
<sequence length="698" mass="77156">MRKPFLLLFCLTAPAWANQLDPVLVNDQPEHNTLSVSPEVRRSELFVESRSVGVLDVESIEDGHVANQEDLFKRTPGVWVANQNGGDDVFLSIRGSGLSTTSFGRGIVSYQDGVPLSRLDNGTTNQLIDPLSYRYVEVYRGASALTLGASALGGAINYVSETGRTAPGIRLRTELGDYGWRANRITLGGKKGNMDGYLSLSQSDYRGYRDHSSQYNKRASGNFGVLFDNGIENRTYFSSDDAQLELPGSIRRDRLEDDSQEAGAFNKSFDTDRNWRAIRLANRTLIPLAGDQQLVASVFYNRTNLDHLPTPFVGIIDNSSESIGGAVDYRKHWSKGHTLLAGLRYSYGHDDNTRFQHAQNGKQKGNQFLDDVFRVKQVEAYAEQQWQVSDRWRVALGAQWVESERSLDDLQASVPPLCSNCPFFPQPSGEAVDDSYTVDMGGFSPKLGLSFTPLAGQTLFVQVAQSIGMPSGSELGAQPVPGLRLEQQEATTIELGWRGVGDVLDWDMVLYHANVEDELLNIEVNDVTALFNSPTDTIHQGLEAGITWRLPGKENVALQTVYNWSDFTFDDDPIYGDNQLPGIPEHTIFTALQWRPSAQVLVEPNLRYVSGYPLTYTNSGGRYWETAGYSVWGLRLSREFNNGLKVYFDGRNLGDKVYASTGSISTAPALASPFNPNPVASVTPGIGRSLYVGAEYRL</sequence>
<keyword evidence="2 8" id="KW-0813">Transport</keyword>